<name>A4SSU1_AERS4</name>
<sequence length="116" mass="12719">MPTPSSSPSNPASDRLNKHNATGPEANLRPCFLSPETGAVWISWVRSAMHPRHAPVRPMAKMCSTQGKGALFIGLETLCGIERITAIMPMMTSVYIRTINKPTIKMSLPTDEENIQ</sequence>
<feature type="region of interest" description="Disordered" evidence="1">
    <location>
        <begin position="1"/>
        <end position="29"/>
    </location>
</feature>
<accession>A4SSU1</accession>
<organism evidence="2 3">
    <name type="scientific">Aeromonas salmonicida (strain A449)</name>
    <dbReference type="NCBI Taxonomy" id="382245"/>
    <lineage>
        <taxon>Bacteria</taxon>
        <taxon>Pseudomonadati</taxon>
        <taxon>Pseudomonadota</taxon>
        <taxon>Gammaproteobacteria</taxon>
        <taxon>Aeromonadales</taxon>
        <taxon>Aeromonadaceae</taxon>
        <taxon>Aeromonas</taxon>
    </lineage>
</organism>
<evidence type="ECO:0000313" key="2">
    <source>
        <dbReference type="EMBL" id="ABO91963.1"/>
    </source>
</evidence>
<gene>
    <name evidence="2" type="ordered locus">ASA_4015</name>
</gene>
<protein>
    <submittedName>
        <fullName evidence="2">Uncharacterized protein</fullName>
    </submittedName>
</protein>
<dbReference type="EMBL" id="CP000644">
    <property type="protein sequence ID" value="ABO91963.1"/>
    <property type="molecule type" value="Genomic_DNA"/>
</dbReference>
<evidence type="ECO:0000313" key="3">
    <source>
        <dbReference type="Proteomes" id="UP000000225"/>
    </source>
</evidence>
<dbReference type="Proteomes" id="UP000000225">
    <property type="component" value="Chromosome"/>
</dbReference>
<reference evidence="3" key="1">
    <citation type="journal article" date="2008" name="BMC Genomics">
        <title>The genome of Aeromonas salmonicida subsp. salmonicida A449: insights into the evolution of a fish pathogen.</title>
        <authorList>
            <person name="Reith M.E."/>
            <person name="Singh R.K."/>
            <person name="Curtis B."/>
            <person name="Boyd J.M."/>
            <person name="Bouevitch A."/>
            <person name="Kimball J."/>
            <person name="Munholland J."/>
            <person name="Murphy C."/>
            <person name="Sarty D."/>
            <person name="Williams J."/>
            <person name="Nash J.H."/>
            <person name="Johnson S.C."/>
            <person name="Brown L.L."/>
        </authorList>
    </citation>
    <scope>NUCLEOTIDE SEQUENCE [LARGE SCALE GENOMIC DNA]</scope>
    <source>
        <strain evidence="3">A449</strain>
    </source>
</reference>
<feature type="compositionally biased region" description="Low complexity" evidence="1">
    <location>
        <begin position="1"/>
        <end position="13"/>
    </location>
</feature>
<proteinExistence type="predicted"/>
<dbReference type="HOGENOM" id="CLU_2091605_0_0_6"/>
<evidence type="ECO:0000256" key="1">
    <source>
        <dbReference type="SAM" id="MobiDB-lite"/>
    </source>
</evidence>
<dbReference type="AlphaFoldDB" id="A4SSU1"/>
<dbReference type="KEGG" id="asa:ASA_4015"/>